<feature type="compositionally biased region" description="Basic and acidic residues" evidence="6">
    <location>
        <begin position="501"/>
        <end position="511"/>
    </location>
</feature>
<feature type="compositionally biased region" description="Basic and acidic residues" evidence="6">
    <location>
        <begin position="36"/>
        <end position="66"/>
    </location>
</feature>
<feature type="compositionally biased region" description="Basic and acidic residues" evidence="6">
    <location>
        <begin position="234"/>
        <end position="294"/>
    </location>
</feature>
<feature type="domain" description="RRM" evidence="7">
    <location>
        <begin position="145"/>
        <end position="219"/>
    </location>
</feature>
<comment type="subcellular location">
    <subcellularLocation>
        <location evidence="1">Nucleus</location>
    </subcellularLocation>
</comment>
<comment type="caution">
    <text evidence="8">The sequence shown here is derived from an EMBL/GenBank/DDBJ whole genome shotgun (WGS) entry which is preliminary data.</text>
</comment>
<dbReference type="Pfam" id="PF00076">
    <property type="entry name" value="RRM_1"/>
    <property type="match status" value="1"/>
</dbReference>
<dbReference type="SMART" id="SM00360">
    <property type="entry name" value="RRM"/>
    <property type="match status" value="1"/>
</dbReference>
<keyword evidence="2 4" id="KW-0694">RNA-binding</keyword>
<keyword evidence="9" id="KW-1185">Reference proteome</keyword>
<evidence type="ECO:0000259" key="7">
    <source>
        <dbReference type="PROSITE" id="PS50102"/>
    </source>
</evidence>
<evidence type="ECO:0000256" key="5">
    <source>
        <dbReference type="SAM" id="Coils"/>
    </source>
</evidence>
<dbReference type="InterPro" id="IPR000504">
    <property type="entry name" value="RRM_dom"/>
</dbReference>
<dbReference type="Gene3D" id="3.30.70.330">
    <property type="match status" value="1"/>
</dbReference>
<dbReference type="GO" id="GO:0003723">
    <property type="term" value="F:RNA binding"/>
    <property type="evidence" value="ECO:0007669"/>
    <property type="project" value="UniProtKB-UniRule"/>
</dbReference>
<evidence type="ECO:0000256" key="1">
    <source>
        <dbReference type="ARBA" id="ARBA00004123"/>
    </source>
</evidence>
<accession>A0ABD2N7C7</accession>
<evidence type="ECO:0000256" key="3">
    <source>
        <dbReference type="ARBA" id="ARBA00023242"/>
    </source>
</evidence>
<gene>
    <name evidence="8" type="ORF">HHI36_015966</name>
</gene>
<evidence type="ECO:0000256" key="6">
    <source>
        <dbReference type="SAM" id="MobiDB-lite"/>
    </source>
</evidence>
<proteinExistence type="predicted"/>
<evidence type="ECO:0000256" key="4">
    <source>
        <dbReference type="PROSITE-ProRule" id="PRU00176"/>
    </source>
</evidence>
<keyword evidence="3" id="KW-0539">Nucleus</keyword>
<feature type="compositionally biased region" description="Acidic residues" evidence="6">
    <location>
        <begin position="8"/>
        <end position="17"/>
    </location>
</feature>
<sequence>MSKRSETTQEEGDETILFDDGFSIVDDINAGIGGVEGKEIKNDKEGPKTDVKKEIETKEEKSDSASRKVKSNMETPSESKTSSKRGKTESNTLIISNDDDLGADVPVPVETDVQLEKTTTDEAKIKTEQERDDNKITPRRKSETAFVWVSNITKTIKASSLKKHFSECGKVNTAKVVTNGKVFFGYVEFENVEHATVCVKQMNNSVLGGKKILVSRTRPDVTKKNATISGRKSVKSDEEKSKKSDDADDKVAKEQNSKKSDNKTGEIEKTEDKRKVEEKKSSSKEKEEKKDKKPTSIKGDSQSTKVDEDMKKKLSYYKKKMETLREDFERSQVEVKNLRRRLGNEQKRSKAEELRGEKYRLEVRSLSEQLKQARSDLEKEVHRLNKKHKLEAEKFEYQRENFLKQKDELKRRQEDLDREFKKLDEAKKLFEHIKRSRKSRSVSPPSKRFRGRDGMYQEHHSPPPPPQLSSEVRAKPLLDRPMPFYEEKKTRAIYDRLGDYGEKPFPKEVNGRHRGGYVPNIPKASWGPSGVDAWKKPESSPNLMKQAYVDRYGGGSEYAKHGHFESNRKY</sequence>
<dbReference type="AlphaFoldDB" id="A0ABD2N7C7"/>
<dbReference type="GO" id="GO:0005634">
    <property type="term" value="C:nucleus"/>
    <property type="evidence" value="ECO:0007669"/>
    <property type="project" value="UniProtKB-SubCell"/>
</dbReference>
<organism evidence="8 9">
    <name type="scientific">Cryptolaemus montrouzieri</name>
    <dbReference type="NCBI Taxonomy" id="559131"/>
    <lineage>
        <taxon>Eukaryota</taxon>
        <taxon>Metazoa</taxon>
        <taxon>Ecdysozoa</taxon>
        <taxon>Arthropoda</taxon>
        <taxon>Hexapoda</taxon>
        <taxon>Insecta</taxon>
        <taxon>Pterygota</taxon>
        <taxon>Neoptera</taxon>
        <taxon>Endopterygota</taxon>
        <taxon>Coleoptera</taxon>
        <taxon>Polyphaga</taxon>
        <taxon>Cucujiformia</taxon>
        <taxon>Coccinelloidea</taxon>
        <taxon>Coccinellidae</taxon>
        <taxon>Scymninae</taxon>
        <taxon>Scymnini</taxon>
        <taxon>Cryptolaemus</taxon>
    </lineage>
</organism>
<dbReference type="InterPro" id="IPR035979">
    <property type="entry name" value="RBD_domain_sf"/>
</dbReference>
<name>A0ABD2N7C7_9CUCU</name>
<dbReference type="PANTHER" id="PTHR15683:SF8">
    <property type="entry name" value="SCAFFOLD ATTACHMENT FACTOR B, ISOFORM B"/>
    <property type="match status" value="1"/>
</dbReference>
<dbReference type="PANTHER" id="PTHR15683">
    <property type="entry name" value="SCAFFOLD ATTACHMENT FACTOR B-RELATED"/>
    <property type="match status" value="1"/>
</dbReference>
<protein>
    <recommendedName>
        <fullName evidence="7">RRM domain-containing protein</fullName>
    </recommendedName>
</protein>
<feature type="coiled-coil region" evidence="5">
    <location>
        <begin position="321"/>
        <end position="429"/>
    </location>
</feature>
<reference evidence="8 9" key="1">
    <citation type="journal article" date="2021" name="BMC Biol.">
        <title>Horizontally acquired antibacterial genes associated with adaptive radiation of ladybird beetles.</title>
        <authorList>
            <person name="Li H.S."/>
            <person name="Tang X.F."/>
            <person name="Huang Y.H."/>
            <person name="Xu Z.Y."/>
            <person name="Chen M.L."/>
            <person name="Du X.Y."/>
            <person name="Qiu B.Y."/>
            <person name="Chen P.T."/>
            <person name="Zhang W."/>
            <person name="Slipinski A."/>
            <person name="Escalona H.E."/>
            <person name="Waterhouse R.M."/>
            <person name="Zwick A."/>
            <person name="Pang H."/>
        </authorList>
    </citation>
    <scope>NUCLEOTIDE SEQUENCE [LARGE SCALE GENOMIC DNA]</scope>
    <source>
        <strain evidence="8">SYSU2018</strain>
    </source>
</reference>
<dbReference type="Proteomes" id="UP001516400">
    <property type="component" value="Unassembled WGS sequence"/>
</dbReference>
<dbReference type="EMBL" id="JABFTP020000062">
    <property type="protein sequence ID" value="KAL3274585.1"/>
    <property type="molecule type" value="Genomic_DNA"/>
</dbReference>
<keyword evidence="5" id="KW-0175">Coiled coil</keyword>
<feature type="compositionally biased region" description="Basic and acidic residues" evidence="6">
    <location>
        <begin position="451"/>
        <end position="461"/>
    </location>
</feature>
<dbReference type="InterPro" id="IPR051738">
    <property type="entry name" value="SAF_Modulators"/>
</dbReference>
<evidence type="ECO:0000313" key="9">
    <source>
        <dbReference type="Proteomes" id="UP001516400"/>
    </source>
</evidence>
<evidence type="ECO:0000256" key="2">
    <source>
        <dbReference type="ARBA" id="ARBA00022884"/>
    </source>
</evidence>
<feature type="region of interest" description="Disordered" evidence="6">
    <location>
        <begin position="1"/>
        <end position="105"/>
    </location>
</feature>
<dbReference type="SUPFAM" id="SSF54928">
    <property type="entry name" value="RNA-binding domain, RBD"/>
    <property type="match status" value="1"/>
</dbReference>
<dbReference type="InterPro" id="IPR012677">
    <property type="entry name" value="Nucleotide-bd_a/b_plait_sf"/>
</dbReference>
<dbReference type="PROSITE" id="PS50102">
    <property type="entry name" value="RRM"/>
    <property type="match status" value="1"/>
</dbReference>
<feature type="region of interest" description="Disordered" evidence="6">
    <location>
        <begin position="501"/>
        <end position="522"/>
    </location>
</feature>
<evidence type="ECO:0000313" key="8">
    <source>
        <dbReference type="EMBL" id="KAL3274585.1"/>
    </source>
</evidence>
<feature type="region of interest" description="Disordered" evidence="6">
    <location>
        <begin position="221"/>
        <end position="312"/>
    </location>
</feature>
<feature type="region of interest" description="Disordered" evidence="6">
    <location>
        <begin position="431"/>
        <end position="473"/>
    </location>
</feature>